<evidence type="ECO:0000313" key="2">
    <source>
        <dbReference type="Proteomes" id="UP000501690"/>
    </source>
</evidence>
<keyword evidence="2" id="KW-1185">Reference proteome</keyword>
<dbReference type="EMBL" id="CP039346">
    <property type="protein sequence ID" value="QCD82642.1"/>
    <property type="molecule type" value="Genomic_DNA"/>
</dbReference>
<organism evidence="1 2">
    <name type="scientific">Vigna unguiculata</name>
    <name type="common">Cowpea</name>
    <dbReference type="NCBI Taxonomy" id="3917"/>
    <lineage>
        <taxon>Eukaryota</taxon>
        <taxon>Viridiplantae</taxon>
        <taxon>Streptophyta</taxon>
        <taxon>Embryophyta</taxon>
        <taxon>Tracheophyta</taxon>
        <taxon>Spermatophyta</taxon>
        <taxon>Magnoliopsida</taxon>
        <taxon>eudicotyledons</taxon>
        <taxon>Gunneridae</taxon>
        <taxon>Pentapetalae</taxon>
        <taxon>rosids</taxon>
        <taxon>fabids</taxon>
        <taxon>Fabales</taxon>
        <taxon>Fabaceae</taxon>
        <taxon>Papilionoideae</taxon>
        <taxon>50 kb inversion clade</taxon>
        <taxon>NPAAA clade</taxon>
        <taxon>indigoferoid/millettioid clade</taxon>
        <taxon>Phaseoleae</taxon>
        <taxon>Vigna</taxon>
    </lineage>
</organism>
<dbReference type="Proteomes" id="UP000501690">
    <property type="component" value="Linkage Group LG2"/>
</dbReference>
<accession>A0A4D6L2B1</accession>
<protein>
    <submittedName>
        <fullName evidence="1">Uncharacterized protein</fullName>
    </submittedName>
</protein>
<proteinExistence type="predicted"/>
<reference evidence="1 2" key="1">
    <citation type="submission" date="2019-04" db="EMBL/GenBank/DDBJ databases">
        <title>An improved genome assembly and genetic linkage map for asparagus bean, Vigna unguiculata ssp. sesquipedialis.</title>
        <authorList>
            <person name="Xia Q."/>
            <person name="Zhang R."/>
            <person name="Dong Y."/>
        </authorList>
    </citation>
    <scope>NUCLEOTIDE SEQUENCE [LARGE SCALE GENOMIC DNA]</scope>
    <source>
        <tissue evidence="1">Leaf</tissue>
    </source>
</reference>
<gene>
    <name evidence="1" type="ORF">DEO72_LG2g2982</name>
</gene>
<evidence type="ECO:0000313" key="1">
    <source>
        <dbReference type="EMBL" id="QCD82642.1"/>
    </source>
</evidence>
<name>A0A4D6L2B1_VIGUN</name>
<sequence length="81" mass="8649">MALAFSRLGETSSLERDGLSLKTGARHLSDSSREVQGALLALLLGRALLAWVKTPGSSTVHACNNQPFEPNDILIDSLMKA</sequence>
<dbReference type="AlphaFoldDB" id="A0A4D6L2B1"/>